<dbReference type="GO" id="GO:0016746">
    <property type="term" value="F:acyltransferase activity"/>
    <property type="evidence" value="ECO:0007669"/>
    <property type="project" value="UniProtKB-KW"/>
</dbReference>
<keyword evidence="3" id="KW-0012">Acyltransferase</keyword>
<evidence type="ECO:0000256" key="1">
    <source>
        <dbReference type="ARBA" id="ARBA00009861"/>
    </source>
</evidence>
<gene>
    <name evidence="4" type="ORF">M8C21_033734</name>
</gene>
<dbReference type="PANTHER" id="PTHR31623:SF55">
    <property type="entry name" value="VINORINE SYNTHASE"/>
    <property type="match status" value="1"/>
</dbReference>
<dbReference type="PANTHER" id="PTHR31623">
    <property type="entry name" value="F21J9.9"/>
    <property type="match status" value="1"/>
</dbReference>
<name>A0AAD5CWK5_AMBAR</name>
<dbReference type="InterPro" id="IPR023213">
    <property type="entry name" value="CAT-like_dom_sf"/>
</dbReference>
<keyword evidence="2" id="KW-0808">Transferase</keyword>
<evidence type="ECO:0000313" key="4">
    <source>
        <dbReference type="EMBL" id="KAI7749673.1"/>
    </source>
</evidence>
<comment type="similarity">
    <text evidence="1">Belongs to the plant acyltransferase family.</text>
</comment>
<organism evidence="4 5">
    <name type="scientific">Ambrosia artemisiifolia</name>
    <name type="common">Common ragweed</name>
    <dbReference type="NCBI Taxonomy" id="4212"/>
    <lineage>
        <taxon>Eukaryota</taxon>
        <taxon>Viridiplantae</taxon>
        <taxon>Streptophyta</taxon>
        <taxon>Embryophyta</taxon>
        <taxon>Tracheophyta</taxon>
        <taxon>Spermatophyta</taxon>
        <taxon>Magnoliopsida</taxon>
        <taxon>eudicotyledons</taxon>
        <taxon>Gunneridae</taxon>
        <taxon>Pentapetalae</taxon>
        <taxon>asterids</taxon>
        <taxon>campanulids</taxon>
        <taxon>Asterales</taxon>
        <taxon>Asteraceae</taxon>
        <taxon>Asteroideae</taxon>
        <taxon>Heliantheae alliance</taxon>
        <taxon>Heliantheae</taxon>
        <taxon>Ambrosia</taxon>
    </lineage>
</organism>
<sequence length="500" mass="55360">MKFLSSAHKATQRFLNSRRYGSSCRRFSHALNPNGCSGHYYCTSPNKLSYSNKIEDDVKRIDLDIISRQIIKPSSPTPQHLRTFNLSIIDQYMYDFYTPFSIFIPNINKASITDVVTKRSKHLKQSLSVTLTRFYPLAGKFKDEQQIECNDEGICYTEAQVNQTLQDFLAHPDDERVRGLIPESPCNAESSKGNYVLGIQVNVFKCGGIGLCGSLSHKIIDGHTFSLFMEAWAATARGSQETISPSFVGSEIFPNNPCLEYSLPSKLLATKKLSTKRFVFDSKALALLKAQPVSSASSTHPPTRMEATSSVIWKATAQAASKVRPFGPQSPHALFSVVNLRKRASPPLPKESIGNLIEGAGAICFPGGGRLDLPTMMGEVRESIAKINSEYIESMKGDKGHEKFNDMLRGLNQLVGVTAEGYCLMATSMLNSRVYELDFGWGKPIWFYHMNAGIARILTLNDTLKGGGVEAIVTLSPDEMEIFEHDQELLSYATLNPSPL</sequence>
<accession>A0AAD5CWK5</accession>
<keyword evidence="5" id="KW-1185">Reference proteome</keyword>
<dbReference type="Gene3D" id="3.30.559.10">
    <property type="entry name" value="Chloramphenicol acetyltransferase-like domain"/>
    <property type="match status" value="2"/>
</dbReference>
<reference evidence="4" key="1">
    <citation type="submission" date="2022-06" db="EMBL/GenBank/DDBJ databases">
        <title>Uncovering the hologenomic basis of an extraordinary plant invasion.</title>
        <authorList>
            <person name="Bieker V.C."/>
            <person name="Martin M.D."/>
            <person name="Gilbert T."/>
            <person name="Hodgins K."/>
            <person name="Battlay P."/>
            <person name="Petersen B."/>
            <person name="Wilson J."/>
        </authorList>
    </citation>
    <scope>NUCLEOTIDE SEQUENCE</scope>
    <source>
        <strain evidence="4">AA19_3_7</strain>
        <tissue evidence="4">Leaf</tissue>
    </source>
</reference>
<evidence type="ECO:0000313" key="5">
    <source>
        <dbReference type="Proteomes" id="UP001206925"/>
    </source>
</evidence>
<dbReference type="Proteomes" id="UP001206925">
    <property type="component" value="Unassembled WGS sequence"/>
</dbReference>
<comment type="caution">
    <text evidence="4">The sequence shown here is derived from an EMBL/GenBank/DDBJ whole genome shotgun (WGS) entry which is preliminary data.</text>
</comment>
<evidence type="ECO:0000256" key="3">
    <source>
        <dbReference type="ARBA" id="ARBA00023315"/>
    </source>
</evidence>
<dbReference type="AlphaFoldDB" id="A0AAD5CWK5"/>
<evidence type="ECO:0000256" key="2">
    <source>
        <dbReference type="ARBA" id="ARBA00022679"/>
    </source>
</evidence>
<protein>
    <recommendedName>
        <fullName evidence="6">Transferase, Chloramphenicol acetyltransferase-like domain protein</fullName>
    </recommendedName>
</protein>
<proteinExistence type="inferred from homology"/>
<dbReference type="EMBL" id="JAMZMK010006308">
    <property type="protein sequence ID" value="KAI7749673.1"/>
    <property type="molecule type" value="Genomic_DNA"/>
</dbReference>
<evidence type="ECO:0008006" key="6">
    <source>
        <dbReference type="Google" id="ProtNLM"/>
    </source>
</evidence>
<dbReference type="Pfam" id="PF02458">
    <property type="entry name" value="Transferase"/>
    <property type="match status" value="1"/>
</dbReference>